<feature type="domain" description="YCII-related" evidence="2">
    <location>
        <begin position="10"/>
        <end position="80"/>
    </location>
</feature>
<gene>
    <name evidence="3" type="ORF">DD236_05465</name>
</gene>
<dbReference type="RefSeq" id="WP_109093379.1">
    <property type="nucleotide sequence ID" value="NZ_CAMELQ010000001.1"/>
</dbReference>
<dbReference type="Gene3D" id="3.30.70.1060">
    <property type="entry name" value="Dimeric alpha+beta barrel"/>
    <property type="match status" value="1"/>
</dbReference>
<dbReference type="InterPro" id="IPR005545">
    <property type="entry name" value="YCII"/>
</dbReference>
<reference evidence="4" key="1">
    <citation type="submission" date="2018-05" db="EMBL/GenBank/DDBJ databases">
        <authorList>
            <person name="Li Y."/>
        </authorList>
    </citation>
    <scope>NUCLEOTIDE SEQUENCE [LARGE SCALE GENOMIC DNA]</scope>
    <source>
        <strain evidence="4">sk1b4</strain>
    </source>
</reference>
<organism evidence="3 4">
    <name type="scientific">Ancrocorticia populi</name>
    <dbReference type="NCBI Taxonomy" id="2175228"/>
    <lineage>
        <taxon>Bacteria</taxon>
        <taxon>Bacillati</taxon>
        <taxon>Actinomycetota</taxon>
        <taxon>Actinomycetes</taxon>
        <taxon>Actinomycetales</taxon>
        <taxon>Actinomycetaceae</taxon>
        <taxon>Ancrocorticia</taxon>
    </lineage>
</organism>
<protein>
    <recommendedName>
        <fullName evidence="2">YCII-related domain-containing protein</fullName>
    </recommendedName>
</protein>
<sequence length="93" mass="10204">MTIIAVNYEYDATKLAELAEHRPAHRAFLGSLNEEGTLLASGPLASNSALIVLNVEDREAALSLLESDPLYKEGIIETRVARIWNPTLGPWSK</sequence>
<dbReference type="InterPro" id="IPR011008">
    <property type="entry name" value="Dimeric_a/b-barrel"/>
</dbReference>
<comment type="caution">
    <text evidence="3">The sequence shown here is derived from an EMBL/GenBank/DDBJ whole genome shotgun (WGS) entry which is preliminary data.</text>
</comment>
<keyword evidence="4" id="KW-1185">Reference proteome</keyword>
<proteinExistence type="inferred from homology"/>
<evidence type="ECO:0000259" key="2">
    <source>
        <dbReference type="Pfam" id="PF03795"/>
    </source>
</evidence>
<dbReference type="Proteomes" id="UP000245283">
    <property type="component" value="Unassembled WGS sequence"/>
</dbReference>
<evidence type="ECO:0000313" key="4">
    <source>
        <dbReference type="Proteomes" id="UP000245283"/>
    </source>
</evidence>
<evidence type="ECO:0000313" key="3">
    <source>
        <dbReference type="EMBL" id="PWF26733.1"/>
    </source>
</evidence>
<evidence type="ECO:0000256" key="1">
    <source>
        <dbReference type="ARBA" id="ARBA00007689"/>
    </source>
</evidence>
<dbReference type="OrthoDB" id="8968203at2"/>
<name>A0A2V1KCX0_9ACTO</name>
<dbReference type="SUPFAM" id="SSF54909">
    <property type="entry name" value="Dimeric alpha+beta barrel"/>
    <property type="match status" value="1"/>
</dbReference>
<dbReference type="AlphaFoldDB" id="A0A2V1KCX0"/>
<accession>A0A2V1KCX0</accession>
<dbReference type="EMBL" id="QETB01000002">
    <property type="protein sequence ID" value="PWF26733.1"/>
    <property type="molecule type" value="Genomic_DNA"/>
</dbReference>
<comment type="similarity">
    <text evidence="1">Belongs to the YciI family.</text>
</comment>
<dbReference type="Pfam" id="PF03795">
    <property type="entry name" value="YCII"/>
    <property type="match status" value="1"/>
</dbReference>